<evidence type="ECO:0000256" key="1">
    <source>
        <dbReference type="SAM" id="MobiDB-lite"/>
    </source>
</evidence>
<evidence type="ECO:0000313" key="2">
    <source>
        <dbReference type="EMBL" id="SSX32539.1"/>
    </source>
</evidence>
<dbReference type="EMBL" id="UFQT01002050">
    <property type="protein sequence ID" value="SSX32539.1"/>
    <property type="molecule type" value="Genomic_DNA"/>
</dbReference>
<reference evidence="2" key="1">
    <citation type="submission" date="2018-07" db="EMBL/GenBank/DDBJ databases">
        <authorList>
            <person name="Quirk P.G."/>
            <person name="Krulwich T.A."/>
        </authorList>
    </citation>
    <scope>NUCLEOTIDE SEQUENCE</scope>
</reference>
<name>A0A336MTW9_CULSO</name>
<gene>
    <name evidence="2" type="primary">CSON005103</name>
</gene>
<protein>
    <submittedName>
        <fullName evidence="2">CSON005103 protein</fullName>
    </submittedName>
</protein>
<dbReference type="AlphaFoldDB" id="A0A336MTW9"/>
<accession>A0A336MTW9</accession>
<organism evidence="2">
    <name type="scientific">Culicoides sonorensis</name>
    <name type="common">Biting midge</name>
    <dbReference type="NCBI Taxonomy" id="179676"/>
    <lineage>
        <taxon>Eukaryota</taxon>
        <taxon>Metazoa</taxon>
        <taxon>Ecdysozoa</taxon>
        <taxon>Arthropoda</taxon>
        <taxon>Hexapoda</taxon>
        <taxon>Insecta</taxon>
        <taxon>Pterygota</taxon>
        <taxon>Neoptera</taxon>
        <taxon>Endopterygota</taxon>
        <taxon>Diptera</taxon>
        <taxon>Nematocera</taxon>
        <taxon>Chironomoidea</taxon>
        <taxon>Ceratopogonidae</taxon>
        <taxon>Ceratopogoninae</taxon>
        <taxon>Culicoides</taxon>
        <taxon>Monoculicoides</taxon>
    </lineage>
</organism>
<proteinExistence type="predicted"/>
<sequence length="139" mass="15701">MIMMQTGMVKQGLNSACHTYIDDDHPAPTFTPPELPKRVHVRGLSSGEITRDREDINLINRVNRTSRNSTAMPANGPNQLQHNNTKQVNKVKPNVNRQPPDSVLSPSSYNRAPDTEQSPYAGYQLAYEVKKLMYALFNY</sequence>
<feature type="compositionally biased region" description="Polar residues" evidence="1">
    <location>
        <begin position="62"/>
        <end position="88"/>
    </location>
</feature>
<dbReference type="VEuPathDB" id="VectorBase:CSON005103"/>
<feature type="region of interest" description="Disordered" evidence="1">
    <location>
        <begin position="62"/>
        <end position="117"/>
    </location>
</feature>
<feature type="compositionally biased region" description="Polar residues" evidence="1">
    <location>
        <begin position="95"/>
        <end position="117"/>
    </location>
</feature>